<accession>A0A9D5CY68</accession>
<feature type="domain" description="RRP12 HEAT" evidence="4">
    <location>
        <begin position="395"/>
        <end position="700"/>
    </location>
</feature>
<dbReference type="Pfam" id="PF08161">
    <property type="entry name" value="RRP12_HEAT"/>
    <property type="match status" value="1"/>
</dbReference>
<reference evidence="6" key="1">
    <citation type="submission" date="2021-03" db="EMBL/GenBank/DDBJ databases">
        <authorList>
            <person name="Li Z."/>
            <person name="Yang C."/>
        </authorList>
    </citation>
    <scope>NUCLEOTIDE SEQUENCE</scope>
    <source>
        <strain evidence="6">Dzin_1.0</strain>
        <tissue evidence="6">Leaf</tissue>
    </source>
</reference>
<dbReference type="InterPro" id="IPR057860">
    <property type="entry name" value="HEAT_RRP12_N"/>
</dbReference>
<evidence type="ECO:0000313" key="7">
    <source>
        <dbReference type="Proteomes" id="UP001085076"/>
    </source>
</evidence>
<feature type="chain" id="PRO_5038492711" description="RRP12-like protein" evidence="3">
    <location>
        <begin position="24"/>
        <end position="1187"/>
    </location>
</feature>
<organism evidence="6 7">
    <name type="scientific">Dioscorea zingiberensis</name>
    <dbReference type="NCBI Taxonomy" id="325984"/>
    <lineage>
        <taxon>Eukaryota</taxon>
        <taxon>Viridiplantae</taxon>
        <taxon>Streptophyta</taxon>
        <taxon>Embryophyta</taxon>
        <taxon>Tracheophyta</taxon>
        <taxon>Spermatophyta</taxon>
        <taxon>Magnoliopsida</taxon>
        <taxon>Liliopsida</taxon>
        <taxon>Dioscoreales</taxon>
        <taxon>Dioscoreaceae</taxon>
        <taxon>Dioscorea</taxon>
    </lineage>
</organism>
<feature type="compositionally biased region" description="Polar residues" evidence="2">
    <location>
        <begin position="1121"/>
        <end position="1131"/>
    </location>
</feature>
<feature type="compositionally biased region" description="Basic residues" evidence="2">
    <location>
        <begin position="1102"/>
        <end position="1120"/>
    </location>
</feature>
<dbReference type="InterPro" id="IPR016024">
    <property type="entry name" value="ARM-type_fold"/>
</dbReference>
<dbReference type="EMBL" id="JAGGNH010000002">
    <property type="protein sequence ID" value="KAJ0980485.1"/>
    <property type="molecule type" value="Genomic_DNA"/>
</dbReference>
<feature type="compositionally biased region" description="Basic and acidic residues" evidence="2">
    <location>
        <begin position="1082"/>
        <end position="1094"/>
    </location>
</feature>
<feature type="region of interest" description="Disordered" evidence="2">
    <location>
        <begin position="1063"/>
        <end position="1187"/>
    </location>
</feature>
<proteinExistence type="inferred from homology"/>
<evidence type="ECO:0000259" key="5">
    <source>
        <dbReference type="Pfam" id="PF25772"/>
    </source>
</evidence>
<dbReference type="PANTHER" id="PTHR48412:SF1">
    <property type="entry name" value="ARM REPEAT SUPERFAMILY PROTEIN"/>
    <property type="match status" value="1"/>
</dbReference>
<dbReference type="InterPro" id="IPR012978">
    <property type="entry name" value="HEAT_RRP12"/>
</dbReference>
<comment type="caution">
    <text evidence="6">The sequence shown here is derived from an EMBL/GenBank/DDBJ whole genome shotgun (WGS) entry which is preliminary data.</text>
</comment>
<feature type="compositionally biased region" description="Basic and acidic residues" evidence="2">
    <location>
        <begin position="1063"/>
        <end position="1074"/>
    </location>
</feature>
<reference evidence="6" key="2">
    <citation type="journal article" date="2022" name="Hortic Res">
        <title>The genome of Dioscorea zingiberensis sheds light on the biosynthesis, origin and evolution of the medicinally important diosgenin saponins.</title>
        <authorList>
            <person name="Li Y."/>
            <person name="Tan C."/>
            <person name="Li Z."/>
            <person name="Guo J."/>
            <person name="Li S."/>
            <person name="Chen X."/>
            <person name="Wang C."/>
            <person name="Dai X."/>
            <person name="Yang H."/>
            <person name="Song W."/>
            <person name="Hou L."/>
            <person name="Xu J."/>
            <person name="Tong Z."/>
            <person name="Xu A."/>
            <person name="Yuan X."/>
            <person name="Wang W."/>
            <person name="Yang Q."/>
            <person name="Chen L."/>
            <person name="Sun Z."/>
            <person name="Wang K."/>
            <person name="Pan B."/>
            <person name="Chen J."/>
            <person name="Bao Y."/>
            <person name="Liu F."/>
            <person name="Qi X."/>
            <person name="Gang D.R."/>
            <person name="Wen J."/>
            <person name="Li J."/>
        </authorList>
    </citation>
    <scope>NUCLEOTIDE SEQUENCE</scope>
    <source>
        <strain evidence="6">Dzin_1.0</strain>
    </source>
</reference>
<name>A0A9D5CY68_9LILI</name>
<evidence type="ECO:0000256" key="2">
    <source>
        <dbReference type="SAM" id="MobiDB-lite"/>
    </source>
</evidence>
<sequence length="1187" mass="132150">MNSLFRPSSAVFLSLLDAGLSLAGGIPTVRGFGSIIISLQGFLQVLVIQQSFLLYENGSDVCKAIIMRYMHSSAPQHRHLCASAAALRSILLDEGLPLTPSAYFAAAITAFRDFDINSTAALSSFISILLPFVPTESITPVKAGDVAFVLAAFLKDPPSDTTTGTIRSVVKCLGFLTLRVDTEDWSAVQLPLENLITFSMDMRPKVRRCAQVCVERVFKMFQSSAVKKMASKALLDVYNNFFVLAKEHNSFEPDVCQNKLVSKSGQMKILHMLSFLKQIIPYLSRRVNEKILADVYKHLDCHFTFLTRHILSVLKVLVEHSKVEVLVQQSQNIISSLISYLSVGKKNPVDTVVSVSTILGEFLHKLHGAEPKIFIENLPQVVASISGCLNSDVNASKHAASVLQDLFNCFLDQRVVQIAASHSGDCGKESTPETIAITCACTALDNMVTSCGFPSEHVLEVIALLLLKLGESSYFFMKDILLKLAQWAMDANEDVPGMKHLQECIGVAVIAMGPEKLLSLIPIYLNKGKMTCSNTWLIPILKKFVIGASLHFFIEHIAPLARSFQKAYEKAKGKKLLQNLKSCSHDLWDLLPVFCRYPTDISQSFESLCKILIVTMKEDPSLHETVAIALQELVTGSKNILLDNQDNKQDVYLPIRTILENAHLDLESLPLDFSRKTASRNIKALGANSIDLIQIMTDIFLDSPPEKRTYIKEAIGCLAYVAENTSIQNFFVSLLEKLDSPVSISGSDSLDGHVQVGNKKEEAGMKFEQKCVKTRCLIMELASALVEAADEDLIIIIFDYIRPSLLAIDETDQCKAYYVLSTMLKEHSWFCSAWTDDLIDLLLSKKGPADLEILKYRFLCFQYLLVNLLKSKGEKTYMKAFLVLNEIILTLKSKKESRKLAYDLLLNMSSSLKNSESSIEESNLERLFYMIMGYLSSSSPHIMSGAVSALSLLIYNNPVFCLAMPNLVTSVLALLQNKDNEVIKATLGFVKVLVSSLQSNDLPKILPDIVDAILPWSSVSKHHFRSKVGIILEILMRKCGYDAVDTITPTKYKGFVKNITEARESRKHPREIGKLDAPQESADSKADREKRARPDTPGSFAKKSRVHKIQQFKPWKKHQKVNSSMTNSNQAAAEGSRIQSLDRAGSSTSEIHSGDKTSRLNKNRKRKPNENPRQRYNDKSKKGSQEL</sequence>
<evidence type="ECO:0000259" key="4">
    <source>
        <dbReference type="Pfam" id="PF08161"/>
    </source>
</evidence>
<dbReference type="OrthoDB" id="2192888at2759"/>
<protein>
    <recommendedName>
        <fullName evidence="8">RRP12-like protein</fullName>
    </recommendedName>
</protein>
<keyword evidence="3" id="KW-0732">Signal</keyword>
<dbReference type="InterPro" id="IPR011989">
    <property type="entry name" value="ARM-like"/>
</dbReference>
<keyword evidence="7" id="KW-1185">Reference proteome</keyword>
<dbReference type="Pfam" id="PF25772">
    <property type="entry name" value="HEAT_RRP12_N"/>
    <property type="match status" value="1"/>
</dbReference>
<feature type="domain" description="RRP12 N-terminal HEAT" evidence="5">
    <location>
        <begin position="54"/>
        <end position="325"/>
    </location>
</feature>
<dbReference type="SUPFAM" id="SSF48371">
    <property type="entry name" value="ARM repeat"/>
    <property type="match status" value="2"/>
</dbReference>
<feature type="signal peptide" evidence="3">
    <location>
        <begin position="1"/>
        <end position="23"/>
    </location>
</feature>
<dbReference type="PANTHER" id="PTHR48412">
    <property type="entry name" value="ARM REPEAT SUPERFAMILY PROTEIN"/>
    <property type="match status" value="1"/>
</dbReference>
<gene>
    <name evidence="6" type="ORF">J5N97_008740</name>
</gene>
<dbReference type="AlphaFoldDB" id="A0A9D5CY68"/>
<evidence type="ECO:0008006" key="8">
    <source>
        <dbReference type="Google" id="ProtNLM"/>
    </source>
</evidence>
<evidence type="ECO:0000256" key="1">
    <source>
        <dbReference type="ARBA" id="ARBA00007690"/>
    </source>
</evidence>
<evidence type="ECO:0000313" key="6">
    <source>
        <dbReference type="EMBL" id="KAJ0980485.1"/>
    </source>
</evidence>
<feature type="compositionally biased region" description="Basic and acidic residues" evidence="2">
    <location>
        <begin position="1168"/>
        <end position="1187"/>
    </location>
</feature>
<dbReference type="Proteomes" id="UP001085076">
    <property type="component" value="Miscellaneous, Linkage group lg02"/>
</dbReference>
<dbReference type="Gene3D" id="1.25.10.10">
    <property type="entry name" value="Leucine-rich Repeat Variant"/>
    <property type="match status" value="1"/>
</dbReference>
<comment type="similarity">
    <text evidence="1">Belongs to the RRP12 family.</text>
</comment>
<evidence type="ECO:0000256" key="3">
    <source>
        <dbReference type="SAM" id="SignalP"/>
    </source>
</evidence>